<dbReference type="RefSeq" id="WP_343896442.1">
    <property type="nucleotide sequence ID" value="NZ_BAAAFZ010000052.1"/>
</dbReference>
<dbReference type="Proteomes" id="UP001501588">
    <property type="component" value="Unassembled WGS sequence"/>
</dbReference>
<accession>A0ABP3QMF2</accession>
<keyword evidence="2" id="KW-1185">Reference proteome</keyword>
<name>A0ABP3QMF2_9PROT</name>
<gene>
    <name evidence="1" type="ORF">GCM10009416_32730</name>
</gene>
<reference evidence="2" key="1">
    <citation type="journal article" date="2019" name="Int. J. Syst. Evol. Microbiol.">
        <title>The Global Catalogue of Microorganisms (GCM) 10K type strain sequencing project: providing services to taxonomists for standard genome sequencing and annotation.</title>
        <authorList>
            <consortium name="The Broad Institute Genomics Platform"/>
            <consortium name="The Broad Institute Genome Sequencing Center for Infectious Disease"/>
            <person name="Wu L."/>
            <person name="Ma J."/>
        </authorList>
    </citation>
    <scope>NUCLEOTIDE SEQUENCE [LARGE SCALE GENOMIC DNA]</scope>
    <source>
        <strain evidence="2">JCM 9933</strain>
    </source>
</reference>
<organism evidence="1 2">
    <name type="scientific">Craurococcus roseus</name>
    <dbReference type="NCBI Taxonomy" id="77585"/>
    <lineage>
        <taxon>Bacteria</taxon>
        <taxon>Pseudomonadati</taxon>
        <taxon>Pseudomonadota</taxon>
        <taxon>Alphaproteobacteria</taxon>
        <taxon>Acetobacterales</taxon>
        <taxon>Acetobacteraceae</taxon>
        <taxon>Craurococcus</taxon>
    </lineage>
</organism>
<comment type="caution">
    <text evidence="1">The sequence shown here is derived from an EMBL/GenBank/DDBJ whole genome shotgun (WGS) entry which is preliminary data.</text>
</comment>
<proteinExistence type="predicted"/>
<sequence>MRRDTLQDGVVIDDDGSRWDPKLAVELVGKRVLVGITDLAPDGSVLGRREFCGQAIRADWRTGIALRLEGVRAGEEVVLPPDTRAFHPAAPGEYRLRQTGEVVKDPDFFTTWSLGGRDKTQDH</sequence>
<protein>
    <submittedName>
        <fullName evidence="1">Uncharacterized protein</fullName>
    </submittedName>
</protein>
<dbReference type="EMBL" id="BAAAFZ010000052">
    <property type="protein sequence ID" value="GAA0591777.1"/>
    <property type="molecule type" value="Genomic_DNA"/>
</dbReference>
<evidence type="ECO:0000313" key="2">
    <source>
        <dbReference type="Proteomes" id="UP001501588"/>
    </source>
</evidence>
<evidence type="ECO:0000313" key="1">
    <source>
        <dbReference type="EMBL" id="GAA0591777.1"/>
    </source>
</evidence>